<organism evidence="2 3">
    <name type="scientific">Mus spicilegus</name>
    <name type="common">Mound-building mouse</name>
    <dbReference type="NCBI Taxonomy" id="10103"/>
    <lineage>
        <taxon>Eukaryota</taxon>
        <taxon>Metazoa</taxon>
        <taxon>Chordata</taxon>
        <taxon>Craniata</taxon>
        <taxon>Vertebrata</taxon>
        <taxon>Euteleostomi</taxon>
        <taxon>Mammalia</taxon>
        <taxon>Eutheria</taxon>
        <taxon>Euarchontoglires</taxon>
        <taxon>Glires</taxon>
        <taxon>Rodentia</taxon>
        <taxon>Myomorpha</taxon>
        <taxon>Muroidea</taxon>
        <taxon>Muridae</taxon>
        <taxon>Murinae</taxon>
        <taxon>Mus</taxon>
        <taxon>Mus</taxon>
    </lineage>
</organism>
<sequence>MHSGNPESCETDPRVPGTKYSWHWNSKGGEGRVCRTQYSPEQQTSSLIPSSAPWGSGGAHLVGCQPLSWAMHSSNDGCCEVGQDVWHSTGHRWHERLEDVTNPRLIATFPPTTAICNRFGTL</sequence>
<dbReference type="AlphaFoldDB" id="A0A8C6IC86"/>
<evidence type="ECO:0000313" key="3">
    <source>
        <dbReference type="Proteomes" id="UP000694415"/>
    </source>
</evidence>
<accession>A0A8C6IC86</accession>
<evidence type="ECO:0000256" key="1">
    <source>
        <dbReference type="SAM" id="MobiDB-lite"/>
    </source>
</evidence>
<keyword evidence="3" id="KW-1185">Reference proteome</keyword>
<dbReference type="GeneTree" id="ENSGT00900000143399"/>
<protein>
    <submittedName>
        <fullName evidence="2">Uncharacterized protein</fullName>
    </submittedName>
</protein>
<proteinExistence type="predicted"/>
<reference evidence="2" key="1">
    <citation type="submission" date="2025-08" db="UniProtKB">
        <authorList>
            <consortium name="Ensembl"/>
        </authorList>
    </citation>
    <scope>IDENTIFICATION</scope>
</reference>
<dbReference type="Proteomes" id="UP000694415">
    <property type="component" value="Unplaced"/>
</dbReference>
<evidence type="ECO:0000313" key="2">
    <source>
        <dbReference type="Ensembl" id="ENSMSIP00000035061.1"/>
    </source>
</evidence>
<dbReference type="Ensembl" id="ENSMSIT00000044191.1">
    <property type="protein sequence ID" value="ENSMSIP00000035061.1"/>
    <property type="gene ID" value="ENSMSIG00000029230.1"/>
</dbReference>
<reference evidence="2" key="2">
    <citation type="submission" date="2025-09" db="UniProtKB">
        <authorList>
            <consortium name="Ensembl"/>
        </authorList>
    </citation>
    <scope>IDENTIFICATION</scope>
</reference>
<name>A0A8C6IC86_MUSSI</name>
<feature type="region of interest" description="Disordered" evidence="1">
    <location>
        <begin position="1"/>
        <end position="29"/>
    </location>
</feature>